<dbReference type="Pfam" id="PF13521">
    <property type="entry name" value="AAA_28"/>
    <property type="match status" value="1"/>
</dbReference>
<dbReference type="RefSeq" id="WP_132495974.1">
    <property type="nucleotide sequence ID" value="NZ_SMAS01000003.1"/>
</dbReference>
<dbReference type="AlphaFoldDB" id="A0A4R3NL72"/>
<proteinExistence type="predicted"/>
<dbReference type="Gene3D" id="3.40.50.300">
    <property type="entry name" value="P-loop containing nucleotide triphosphate hydrolases"/>
    <property type="match status" value="1"/>
</dbReference>
<comment type="caution">
    <text evidence="2">The sequence shown here is derived from an EMBL/GenBank/DDBJ whole genome shotgun (WGS) entry which is preliminary data.</text>
</comment>
<evidence type="ECO:0000313" key="3">
    <source>
        <dbReference type="Proteomes" id="UP000295055"/>
    </source>
</evidence>
<dbReference type="SUPFAM" id="SSF52540">
    <property type="entry name" value="P-loop containing nucleoside triphosphate hydrolases"/>
    <property type="match status" value="1"/>
</dbReference>
<gene>
    <name evidence="2" type="ORF">EC835_103198</name>
</gene>
<accession>A0A4R3NL72</accession>
<dbReference type="Proteomes" id="UP000295055">
    <property type="component" value="Unassembled WGS sequence"/>
</dbReference>
<dbReference type="EMBL" id="SMAS01000003">
    <property type="protein sequence ID" value="TCT35744.1"/>
    <property type="molecule type" value="Genomic_DNA"/>
</dbReference>
<dbReference type="InterPro" id="IPR027417">
    <property type="entry name" value="P-loop_NTPase"/>
</dbReference>
<feature type="domain" description="NadR/Ttd14 AAA" evidence="1">
    <location>
        <begin position="7"/>
        <end position="171"/>
    </location>
</feature>
<evidence type="ECO:0000313" key="2">
    <source>
        <dbReference type="EMBL" id="TCT35744.1"/>
    </source>
</evidence>
<reference evidence="2 3" key="1">
    <citation type="submission" date="2019-03" db="EMBL/GenBank/DDBJ databases">
        <title>Genomic analyses of the natural microbiome of Caenorhabditis elegans.</title>
        <authorList>
            <person name="Samuel B."/>
        </authorList>
    </citation>
    <scope>NUCLEOTIDE SEQUENCE [LARGE SCALE GENOMIC DNA]</scope>
    <source>
        <strain evidence="2 3">JUb102</strain>
    </source>
</reference>
<dbReference type="OrthoDB" id="5638848at2"/>
<evidence type="ECO:0000259" key="1">
    <source>
        <dbReference type="Pfam" id="PF13521"/>
    </source>
</evidence>
<organism evidence="2 3">
    <name type="scientific">Providencia alcalifaciens</name>
    <dbReference type="NCBI Taxonomy" id="126385"/>
    <lineage>
        <taxon>Bacteria</taxon>
        <taxon>Pseudomonadati</taxon>
        <taxon>Pseudomonadota</taxon>
        <taxon>Gammaproteobacteria</taxon>
        <taxon>Enterobacterales</taxon>
        <taxon>Morganellaceae</taxon>
        <taxon>Providencia</taxon>
    </lineage>
</organism>
<name>A0A4R3NL72_9GAMM</name>
<sequence>MINDGLKIIITGGPGAGKSAIIENLMAKKYTCLPESGRAIIQDQVCIGGNALPWLDRQAFAEMMLCWELRSWHLADHHNEICFFDRGLPDIEGYLNLCSIPVPKHIERAINTFQYKKSVFIAPPWQEIYVQDAERKQTFDEAVMTYHAMVTTYKKYNYELIEIPCLPVDDRVNFILSYVNQ</sequence>
<protein>
    <submittedName>
        <fullName evidence="2">Putative ATPase</fullName>
    </submittedName>
</protein>
<dbReference type="InterPro" id="IPR038727">
    <property type="entry name" value="NadR/Ttd14_AAA_dom"/>
</dbReference>